<dbReference type="RefSeq" id="WP_047762303.1">
    <property type="nucleotide sequence ID" value="NZ_LAQL01000002.1"/>
</dbReference>
<keyword evidence="2" id="KW-1185">Reference proteome</keyword>
<dbReference type="EMBL" id="LAQL01000002">
    <property type="protein sequence ID" value="KLN62178.1"/>
    <property type="molecule type" value="Genomic_DNA"/>
</dbReference>
<name>A0A0H2MIF4_9PROT</name>
<gene>
    <name evidence="1" type="ORF">WH96_01190</name>
</gene>
<evidence type="ECO:0000313" key="2">
    <source>
        <dbReference type="Proteomes" id="UP000035444"/>
    </source>
</evidence>
<accession>A0A0H2MIF4</accession>
<sequence length="281" mass="32248">MCSFSLMTITAACNLLGAFSSHSELESYEIEWDIDGRCRTNSIQARVNDLARIIRDEDPIVLTEGGRVKLSKVVLLKTINCPERYRSGAAWLKLVAGLEFDGFYISENFVSPEEQWWHREVQYELRRMYPNDIPELDFREAETEIFSILNAENFATSLGHLRQAINCFSRGEWAAANSQLRSFFEGYLKEVAHTLGSGNNLQNNQCYNYLGREVNPPFLFESLGEWKQSPNSPQFISGLMSRMHSEGSHPGLSDKDDCTFRLHITLITARLLLRRFSERET</sequence>
<proteinExistence type="predicted"/>
<dbReference type="OrthoDB" id="6826964at2"/>
<organism evidence="1 2">
    <name type="scientific">Kiloniella spongiae</name>
    <dbReference type="NCBI Taxonomy" id="1489064"/>
    <lineage>
        <taxon>Bacteria</taxon>
        <taxon>Pseudomonadati</taxon>
        <taxon>Pseudomonadota</taxon>
        <taxon>Alphaproteobacteria</taxon>
        <taxon>Rhodospirillales</taxon>
        <taxon>Kiloniellaceae</taxon>
        <taxon>Kiloniella</taxon>
    </lineage>
</organism>
<evidence type="ECO:0000313" key="1">
    <source>
        <dbReference type="EMBL" id="KLN62178.1"/>
    </source>
</evidence>
<dbReference type="Proteomes" id="UP000035444">
    <property type="component" value="Unassembled WGS sequence"/>
</dbReference>
<protein>
    <submittedName>
        <fullName evidence="1">Uncharacterized protein</fullName>
    </submittedName>
</protein>
<reference evidence="1 2" key="1">
    <citation type="submission" date="2015-03" db="EMBL/GenBank/DDBJ databases">
        <title>Genome Sequence of Kiloniella spongiae MEBiC09566, isolated from a marine sponge.</title>
        <authorList>
            <person name="Shao Z."/>
            <person name="Wang L."/>
            <person name="Li X."/>
        </authorList>
    </citation>
    <scope>NUCLEOTIDE SEQUENCE [LARGE SCALE GENOMIC DNA]</scope>
    <source>
        <strain evidence="1 2">MEBiC09566</strain>
    </source>
</reference>
<comment type="caution">
    <text evidence="1">The sequence shown here is derived from an EMBL/GenBank/DDBJ whole genome shotgun (WGS) entry which is preliminary data.</text>
</comment>
<dbReference type="AlphaFoldDB" id="A0A0H2MIF4"/>